<keyword evidence="7" id="KW-1185">Reference proteome</keyword>
<dbReference type="InterPro" id="IPR000847">
    <property type="entry name" value="LysR_HTH_N"/>
</dbReference>
<dbReference type="AlphaFoldDB" id="A0AAE3VK98"/>
<dbReference type="Pfam" id="PF00126">
    <property type="entry name" value="HTH_1"/>
    <property type="match status" value="1"/>
</dbReference>
<comment type="caution">
    <text evidence="6">The sequence shown here is derived from an EMBL/GenBank/DDBJ whole genome shotgun (WGS) entry which is preliminary data.</text>
</comment>
<evidence type="ECO:0000256" key="2">
    <source>
        <dbReference type="ARBA" id="ARBA00023015"/>
    </source>
</evidence>
<feature type="domain" description="HTH lysR-type" evidence="5">
    <location>
        <begin position="1"/>
        <end position="58"/>
    </location>
</feature>
<evidence type="ECO:0000256" key="3">
    <source>
        <dbReference type="ARBA" id="ARBA00023125"/>
    </source>
</evidence>
<reference evidence="6" key="1">
    <citation type="submission" date="2023-07" db="EMBL/GenBank/DDBJ databases">
        <title>Genomic Encyclopedia of Type Strains, Phase IV (KMG-IV): sequencing the most valuable type-strain genomes for metagenomic binning, comparative biology and taxonomic classification.</title>
        <authorList>
            <person name="Goeker M."/>
        </authorList>
    </citation>
    <scope>NUCLEOTIDE SEQUENCE</scope>
    <source>
        <strain evidence="6">DSM 21202</strain>
    </source>
</reference>
<dbReference type="SUPFAM" id="SSF46785">
    <property type="entry name" value="Winged helix' DNA-binding domain"/>
    <property type="match status" value="1"/>
</dbReference>
<dbReference type="PANTHER" id="PTHR30427:SF1">
    <property type="entry name" value="TRANSCRIPTIONAL ACTIVATOR PROTEIN LYSR"/>
    <property type="match status" value="1"/>
</dbReference>
<dbReference type="PRINTS" id="PR00039">
    <property type="entry name" value="HTHLYSR"/>
</dbReference>
<keyword evidence="2" id="KW-0805">Transcription regulation</keyword>
<name>A0AAE3VK98_9HYPH</name>
<evidence type="ECO:0000256" key="4">
    <source>
        <dbReference type="ARBA" id="ARBA00023163"/>
    </source>
</evidence>
<dbReference type="Proteomes" id="UP001229244">
    <property type="component" value="Unassembled WGS sequence"/>
</dbReference>
<dbReference type="InterPro" id="IPR036390">
    <property type="entry name" value="WH_DNA-bd_sf"/>
</dbReference>
<dbReference type="GO" id="GO:0043565">
    <property type="term" value="F:sequence-specific DNA binding"/>
    <property type="evidence" value="ECO:0007669"/>
    <property type="project" value="TreeGrafter"/>
</dbReference>
<protein>
    <submittedName>
        <fullName evidence="6">DNA-binding transcriptional LysR family regulator</fullName>
    </submittedName>
</protein>
<dbReference type="GO" id="GO:0010628">
    <property type="term" value="P:positive regulation of gene expression"/>
    <property type="evidence" value="ECO:0007669"/>
    <property type="project" value="TreeGrafter"/>
</dbReference>
<dbReference type="InterPro" id="IPR005119">
    <property type="entry name" value="LysR_subst-bd"/>
</dbReference>
<dbReference type="Gene3D" id="3.40.190.290">
    <property type="match status" value="1"/>
</dbReference>
<dbReference type="PROSITE" id="PS50931">
    <property type="entry name" value="HTH_LYSR"/>
    <property type="match status" value="1"/>
</dbReference>
<dbReference type="Pfam" id="PF03466">
    <property type="entry name" value="LysR_substrate"/>
    <property type="match status" value="1"/>
</dbReference>
<gene>
    <name evidence="6" type="ORF">J2S73_000058</name>
</gene>
<sequence length="305" mass="33798">MNQRQVNAFRMVMRHGSITAAAQALNLSQPAVSRLIADLEADLGFPLLLRLGGKAQPTPEAHEFFQEVERMFYGLDRLALVAQEIRDLRRAAFRVATMPMASFDIVPRAMKRFIDRYQGVSVTHDVHTSPRILDLLASHQIDLGIGQTHPDRKDLSVLAAFRTDCVCVMRPDNPLAQRAVLTPQDLKDAPLVALTHRTITSGHMSQRFAEAEIVPNVVAETQPSYSACGLAALGIGIAIVDPITPEIFGPALISIPFEPRVPFDFQILKPNEMPLSRPADRFLQELLATIADRPDYGRLVHKIST</sequence>
<dbReference type="InterPro" id="IPR036388">
    <property type="entry name" value="WH-like_DNA-bd_sf"/>
</dbReference>
<dbReference type="GO" id="GO:0003700">
    <property type="term" value="F:DNA-binding transcription factor activity"/>
    <property type="evidence" value="ECO:0007669"/>
    <property type="project" value="InterPro"/>
</dbReference>
<evidence type="ECO:0000256" key="1">
    <source>
        <dbReference type="ARBA" id="ARBA00009437"/>
    </source>
</evidence>
<dbReference type="PANTHER" id="PTHR30427">
    <property type="entry name" value="TRANSCRIPTIONAL ACTIVATOR PROTEIN LYSR"/>
    <property type="match status" value="1"/>
</dbReference>
<evidence type="ECO:0000313" key="6">
    <source>
        <dbReference type="EMBL" id="MDQ0313621.1"/>
    </source>
</evidence>
<evidence type="ECO:0000313" key="7">
    <source>
        <dbReference type="Proteomes" id="UP001229244"/>
    </source>
</evidence>
<keyword evidence="3 6" id="KW-0238">DNA-binding</keyword>
<accession>A0AAE3VK98</accession>
<evidence type="ECO:0000259" key="5">
    <source>
        <dbReference type="PROSITE" id="PS50931"/>
    </source>
</evidence>
<dbReference type="SUPFAM" id="SSF53850">
    <property type="entry name" value="Periplasmic binding protein-like II"/>
    <property type="match status" value="1"/>
</dbReference>
<keyword evidence="4" id="KW-0804">Transcription</keyword>
<dbReference type="EMBL" id="JAUSUL010000001">
    <property type="protein sequence ID" value="MDQ0313621.1"/>
    <property type="molecule type" value="Genomic_DNA"/>
</dbReference>
<comment type="similarity">
    <text evidence="1">Belongs to the LysR transcriptional regulatory family.</text>
</comment>
<proteinExistence type="inferred from homology"/>
<organism evidence="6 7">
    <name type="scientific">Amorphus orientalis</name>
    <dbReference type="NCBI Taxonomy" id="649198"/>
    <lineage>
        <taxon>Bacteria</taxon>
        <taxon>Pseudomonadati</taxon>
        <taxon>Pseudomonadota</taxon>
        <taxon>Alphaproteobacteria</taxon>
        <taxon>Hyphomicrobiales</taxon>
        <taxon>Amorphaceae</taxon>
        <taxon>Amorphus</taxon>
    </lineage>
</organism>
<dbReference type="RefSeq" id="WP_306883423.1">
    <property type="nucleotide sequence ID" value="NZ_JAUSUL010000001.1"/>
</dbReference>
<dbReference type="Gene3D" id="1.10.10.10">
    <property type="entry name" value="Winged helix-like DNA-binding domain superfamily/Winged helix DNA-binding domain"/>
    <property type="match status" value="1"/>
</dbReference>
<dbReference type="GO" id="GO:0009089">
    <property type="term" value="P:lysine biosynthetic process via diaminopimelate"/>
    <property type="evidence" value="ECO:0007669"/>
    <property type="project" value="TreeGrafter"/>
</dbReference>